<dbReference type="EMBL" id="AK315952">
    <property type="protein sequence ID" value="BAH14323.1"/>
    <property type="molecule type" value="mRNA"/>
</dbReference>
<sequence>MASRPSLSSLPWRLITAAQRDSSISTNAVSQPPWMLTTPPRTPIPEAASTQSSATTAWPSRALPGPSGRGCQQPLSSMSPSRPRPRATRGLPQPEWGAGWRGGPPLAKPSSSYKTTLYSWDMGAGAGQGRVGGRTHQKRGVCWSCLNRYFFLFLGIVDSSPSQAHVQRHVSC</sequence>
<organism evidence="2">
    <name type="scientific">Homo sapiens</name>
    <name type="common">Human</name>
    <dbReference type="NCBI Taxonomy" id="9606"/>
    <lineage>
        <taxon>Eukaryota</taxon>
        <taxon>Metazoa</taxon>
        <taxon>Chordata</taxon>
        <taxon>Craniata</taxon>
        <taxon>Vertebrata</taxon>
        <taxon>Euteleostomi</taxon>
        <taxon>Mammalia</taxon>
        <taxon>Eutheria</taxon>
        <taxon>Euarchontoglires</taxon>
        <taxon>Primates</taxon>
        <taxon>Haplorrhini</taxon>
        <taxon>Catarrhini</taxon>
        <taxon>Hominidae</taxon>
        <taxon>Homo</taxon>
    </lineage>
</organism>
<reference evidence="2" key="1">
    <citation type="submission" date="2008-01" db="EMBL/GenBank/DDBJ databases">
        <title>NEDO human cDNA sequencing project.</title>
        <authorList>
            <person name="Wakamatsu A."/>
            <person name="Yamamoto J."/>
            <person name="Kimura K."/>
            <person name="Ishii S."/>
            <person name="Watanabe K."/>
            <person name="Sugiyama A."/>
            <person name="Murakawa K."/>
            <person name="Kaida T."/>
            <person name="Tsuchiya K."/>
            <person name="Fukuzumi Y."/>
            <person name="Kumagai A."/>
            <person name="Oishi Y."/>
            <person name="Yamamoto S."/>
            <person name="Ono Y."/>
            <person name="Komori Y."/>
            <person name="Yamazaki M."/>
            <person name="Kisu Y."/>
            <person name="Nishikawa T."/>
            <person name="Sugano S."/>
            <person name="Nomura N."/>
            <person name="Isogai T."/>
        </authorList>
    </citation>
    <scope>NUCLEOTIDE SEQUENCE</scope>
    <source>
        <tissue evidence="2">Amygdala</tissue>
    </source>
</reference>
<dbReference type="AlphaFoldDB" id="B7Z9I7"/>
<accession>B7Z9I7</accession>
<evidence type="ECO:0000256" key="1">
    <source>
        <dbReference type="SAM" id="MobiDB-lite"/>
    </source>
</evidence>
<protein>
    <submittedName>
        <fullName evidence="2">cDNA, FLJ78851</fullName>
    </submittedName>
</protein>
<feature type="compositionally biased region" description="Low complexity" evidence="1">
    <location>
        <begin position="47"/>
        <end position="57"/>
    </location>
</feature>
<name>B7Z9I7_HUMAN</name>
<proteinExistence type="evidence at transcript level"/>
<feature type="region of interest" description="Disordered" evidence="1">
    <location>
        <begin position="18"/>
        <end position="107"/>
    </location>
</feature>
<feature type="compositionally biased region" description="Polar residues" evidence="1">
    <location>
        <begin position="19"/>
        <end position="30"/>
    </location>
</feature>
<accession>E7EPI1</accession>
<evidence type="ECO:0000313" key="2">
    <source>
        <dbReference type="EMBL" id="BAH14323.1"/>
    </source>
</evidence>